<evidence type="ECO:0000256" key="1">
    <source>
        <dbReference type="ARBA" id="ARBA00008775"/>
    </source>
</evidence>
<evidence type="ECO:0000256" key="2">
    <source>
        <dbReference type="SAM" id="MobiDB-lite"/>
    </source>
</evidence>
<dbReference type="EMBL" id="JAEACQ010000122">
    <property type="protein sequence ID" value="MBL7626013.1"/>
    <property type="molecule type" value="Genomic_DNA"/>
</dbReference>
<sequence>MTVLLPKGGNVLLSAASPGLERVQVDLGWRDRPGDRAPALELDGLVVVERAGGDGAEPAAELLLAHQAPNPAESPRPPAATHEGAELATLVVTLAAIPAEVSRLQLGAVIVDAAGRRQTFRSVRGAFIRVSNPAGDVEIAHYDVEPETGQETALLFGELYRHPSGWKFRAVGQGFTTGLAGFADPRHHQVMAARPADVAGFLTRTSPTRSRRRVTDHLHPPPAPAAMAAPNQPAAASGPPLAHRPSTAPPRPADHGPRDAARAPAPPVRPAPPVSSTPARPAARSPLDLSGEPGPPAPLPPRSPTPSPSPAAEPARRSPLDLGGDGSAKAAARAPGTPAGRSPLDLGGDRPAPTPAGAARPGGAVVFGEQSSRHRQRLEHVTALDDDHPATAWTAEKRGSGSLTVTLRWTQLTNRSGLPRPSDIQLGCFWQAFDGAAGVLQTLGGATSAPGPGAGRQVLALAPRDERDGQTMFVDLRALPTFKRFFVFAYGLHGAPAWTALRPVLTVSARTGETLTIRLDDASPTTRTCVVASFHLAQDDLVIRREHDCLDGPQAEAAARYGWALDWNPDGMTVADR</sequence>
<proteinExistence type="inferred from homology"/>
<accession>A0A937R5A6</accession>
<dbReference type="InterPro" id="IPR051324">
    <property type="entry name" value="Stress/Tellurium_Resist"/>
</dbReference>
<dbReference type="CDD" id="cd06974">
    <property type="entry name" value="TerD_like"/>
    <property type="match status" value="1"/>
</dbReference>
<dbReference type="InterPro" id="IPR003325">
    <property type="entry name" value="TerD"/>
</dbReference>
<feature type="compositionally biased region" description="Low complexity" evidence="2">
    <location>
        <begin position="327"/>
        <end position="342"/>
    </location>
</feature>
<feature type="compositionally biased region" description="Low complexity" evidence="2">
    <location>
        <begin position="349"/>
        <end position="363"/>
    </location>
</feature>
<feature type="compositionally biased region" description="Basic and acidic residues" evidence="2">
    <location>
        <begin position="252"/>
        <end position="261"/>
    </location>
</feature>
<dbReference type="Gene3D" id="2.60.60.30">
    <property type="entry name" value="sav2460 like domains"/>
    <property type="match status" value="1"/>
</dbReference>
<name>A0A937R5A6_9ACTN</name>
<feature type="domain" description="TerD" evidence="3">
    <location>
        <begin position="1"/>
        <end position="183"/>
    </location>
</feature>
<dbReference type="Pfam" id="PF02342">
    <property type="entry name" value="TerD"/>
    <property type="match status" value="1"/>
</dbReference>
<dbReference type="PANTHER" id="PTHR32097:SF4">
    <property type="entry name" value="GENERAL STRESS PROTEIN 16U"/>
    <property type="match status" value="1"/>
</dbReference>
<feature type="compositionally biased region" description="Low complexity" evidence="2">
    <location>
        <begin position="276"/>
        <end position="292"/>
    </location>
</feature>
<evidence type="ECO:0000259" key="3">
    <source>
        <dbReference type="Pfam" id="PF02342"/>
    </source>
</evidence>
<dbReference type="AlphaFoldDB" id="A0A937R5A6"/>
<dbReference type="Proteomes" id="UP000604475">
    <property type="component" value="Unassembled WGS sequence"/>
</dbReference>
<comment type="caution">
    <text evidence="4">The sequence shown here is derived from an EMBL/GenBank/DDBJ whole genome shotgun (WGS) entry which is preliminary data.</text>
</comment>
<dbReference type="RefSeq" id="WP_203010103.1">
    <property type="nucleotide sequence ID" value="NZ_JADWYU010000083.1"/>
</dbReference>
<organism evidence="4 5">
    <name type="scientific">Frankia nepalensis</name>
    <dbReference type="NCBI Taxonomy" id="1836974"/>
    <lineage>
        <taxon>Bacteria</taxon>
        <taxon>Bacillati</taxon>
        <taxon>Actinomycetota</taxon>
        <taxon>Actinomycetes</taxon>
        <taxon>Frankiales</taxon>
        <taxon>Frankiaceae</taxon>
        <taxon>Frankia</taxon>
    </lineage>
</organism>
<protein>
    <submittedName>
        <fullName evidence="4">TerD domain-containing protein</fullName>
    </submittedName>
</protein>
<feature type="region of interest" description="Disordered" evidence="2">
    <location>
        <begin position="201"/>
        <end position="363"/>
    </location>
</feature>
<feature type="compositionally biased region" description="Low complexity" evidence="2">
    <location>
        <begin position="225"/>
        <end position="240"/>
    </location>
</feature>
<feature type="compositionally biased region" description="Pro residues" evidence="2">
    <location>
        <begin position="264"/>
        <end position="275"/>
    </location>
</feature>
<keyword evidence="5" id="KW-1185">Reference proteome</keyword>
<feature type="compositionally biased region" description="Pro residues" evidence="2">
    <location>
        <begin position="293"/>
        <end position="311"/>
    </location>
</feature>
<reference evidence="4" key="1">
    <citation type="submission" date="2020-12" db="EMBL/GenBank/DDBJ databases">
        <title>Genomic characterization of non-nitrogen-fixing Frankia strains.</title>
        <authorList>
            <person name="Carlos-Shanley C."/>
            <person name="Guerra T."/>
            <person name="Hahn D."/>
        </authorList>
    </citation>
    <scope>NUCLEOTIDE SEQUENCE</scope>
    <source>
        <strain evidence="4">CN6</strain>
    </source>
</reference>
<gene>
    <name evidence="4" type="ORF">I7412_02230</name>
</gene>
<dbReference type="PANTHER" id="PTHR32097">
    <property type="entry name" value="CAMP-BINDING PROTEIN 1-RELATED"/>
    <property type="match status" value="1"/>
</dbReference>
<evidence type="ECO:0000313" key="5">
    <source>
        <dbReference type="Proteomes" id="UP000604475"/>
    </source>
</evidence>
<comment type="similarity">
    <text evidence="1">Belongs to the CAPAB/TerDEXZ family.</text>
</comment>
<evidence type="ECO:0000313" key="4">
    <source>
        <dbReference type="EMBL" id="MBL7626013.1"/>
    </source>
</evidence>